<dbReference type="AlphaFoldDB" id="A0A081C9V8"/>
<feature type="transmembrane region" description="Helical" evidence="5">
    <location>
        <begin position="187"/>
        <end position="215"/>
    </location>
</feature>
<keyword evidence="3 5" id="KW-1133">Transmembrane helix</keyword>
<name>A0A081C9V8_VECG1</name>
<keyword evidence="8" id="KW-1185">Reference proteome</keyword>
<dbReference type="InterPro" id="IPR000515">
    <property type="entry name" value="MetI-like"/>
</dbReference>
<feature type="transmembrane region" description="Helical" evidence="5">
    <location>
        <begin position="57"/>
        <end position="78"/>
    </location>
</feature>
<evidence type="ECO:0000259" key="6">
    <source>
        <dbReference type="PROSITE" id="PS50928"/>
    </source>
</evidence>
<dbReference type="STRING" id="1499967.U27_01263"/>
<dbReference type="Pfam" id="PF00528">
    <property type="entry name" value="BPD_transp_1"/>
    <property type="match status" value="1"/>
</dbReference>
<dbReference type="PANTHER" id="PTHR43839">
    <property type="entry name" value="OPPC IN A BINDING PROTEIN-DEPENDENT TRANSPORT SYSTEM"/>
    <property type="match status" value="1"/>
</dbReference>
<evidence type="ECO:0000313" key="7">
    <source>
        <dbReference type="EMBL" id="GAK61363.1"/>
    </source>
</evidence>
<dbReference type="GO" id="GO:0005886">
    <property type="term" value="C:plasma membrane"/>
    <property type="evidence" value="ECO:0007669"/>
    <property type="project" value="UniProtKB-SubCell"/>
</dbReference>
<protein>
    <submittedName>
        <fullName evidence="7">Binding-protein-dependent transport systems inner membrane component</fullName>
    </submittedName>
</protein>
<feature type="transmembrane region" description="Helical" evidence="5">
    <location>
        <begin position="254"/>
        <end position="271"/>
    </location>
</feature>
<comment type="subcellular location">
    <subcellularLocation>
        <location evidence="5">Cell membrane</location>
        <topology evidence="5">Multi-pass membrane protein</topology>
    </subcellularLocation>
    <subcellularLocation>
        <location evidence="1">Membrane</location>
        <topology evidence="1">Multi-pass membrane protein</topology>
    </subcellularLocation>
</comment>
<feature type="transmembrane region" description="Helical" evidence="5">
    <location>
        <begin position="357"/>
        <end position="380"/>
    </location>
</feature>
<keyword evidence="2 5" id="KW-0812">Transmembrane</keyword>
<dbReference type="eggNOG" id="COG1173">
    <property type="taxonomic scope" value="Bacteria"/>
</dbReference>
<dbReference type="InterPro" id="IPR035906">
    <property type="entry name" value="MetI-like_sf"/>
</dbReference>
<proteinExistence type="inferred from homology"/>
<dbReference type="GO" id="GO:0055085">
    <property type="term" value="P:transmembrane transport"/>
    <property type="evidence" value="ECO:0007669"/>
    <property type="project" value="InterPro"/>
</dbReference>
<dbReference type="PANTHER" id="PTHR43839:SF3">
    <property type="entry name" value="OLIGOPEPTIDE ABC TRANSPORTER, PERMEASE PROTEIN"/>
    <property type="match status" value="1"/>
</dbReference>
<evidence type="ECO:0000256" key="1">
    <source>
        <dbReference type="ARBA" id="ARBA00004141"/>
    </source>
</evidence>
<dbReference type="Gene3D" id="1.10.3720.10">
    <property type="entry name" value="MetI-like"/>
    <property type="match status" value="1"/>
</dbReference>
<organism evidence="7">
    <name type="scientific">Vecturithrix granuli</name>
    <dbReference type="NCBI Taxonomy" id="1499967"/>
    <lineage>
        <taxon>Bacteria</taxon>
        <taxon>Candidatus Moduliflexota</taxon>
        <taxon>Candidatus Vecturitrichia</taxon>
        <taxon>Candidatus Vecturitrichales</taxon>
        <taxon>Candidatus Vecturitrichaceae</taxon>
        <taxon>Candidatus Vecturithrix</taxon>
    </lineage>
</organism>
<dbReference type="InterPro" id="IPR025966">
    <property type="entry name" value="OppC_N"/>
</dbReference>
<dbReference type="SUPFAM" id="SSF161098">
    <property type="entry name" value="MetI-like"/>
    <property type="match status" value="1"/>
</dbReference>
<evidence type="ECO:0000256" key="5">
    <source>
        <dbReference type="RuleBase" id="RU363032"/>
    </source>
</evidence>
<gene>
    <name evidence="7" type="ORF">U27_01263</name>
</gene>
<dbReference type="PROSITE" id="PS50928">
    <property type="entry name" value="ABC_TM1"/>
    <property type="match status" value="1"/>
</dbReference>
<dbReference type="Proteomes" id="UP000030661">
    <property type="component" value="Unassembled WGS sequence"/>
</dbReference>
<evidence type="ECO:0000256" key="4">
    <source>
        <dbReference type="ARBA" id="ARBA00023136"/>
    </source>
</evidence>
<feature type="domain" description="ABC transmembrane type-1" evidence="6">
    <location>
        <begin position="185"/>
        <end position="381"/>
    </location>
</feature>
<dbReference type="HOGENOM" id="CLU_028518_1_0_0"/>
<dbReference type="CDD" id="cd06261">
    <property type="entry name" value="TM_PBP2"/>
    <property type="match status" value="1"/>
</dbReference>
<evidence type="ECO:0000256" key="3">
    <source>
        <dbReference type="ARBA" id="ARBA00022989"/>
    </source>
</evidence>
<feature type="transmembrane region" description="Helical" evidence="5">
    <location>
        <begin position="227"/>
        <end position="248"/>
    </location>
</feature>
<keyword evidence="4 5" id="KW-0472">Membrane</keyword>
<sequence length="393" mass="43989">MKTHLKEQSEALYALYQQGKAVEIEEVELAQEPETDESVYAASQWKLIWRKFKRNRAAIIGGTVIALFYLAALFADFLSPYTLEERLTQYSYMRPQRIHFFKNREFRFFVHGVKSGRDPVTLQKTFTIDDTKIIPISFFVTGKPYKLLGLFPMKTHLFGVKEGPVCLLGTDGQGRDMLSRILIGSQISLSVGLLGVFLSLILGAVLGVASGYYGGWIDDLIQRAIEVVRAFPAIPLWMALTAALPAHWPPVRTYFTITVILSLIGWTWLARQLRGKVLALREEDFVLCARLLGASDAWVIWKHLIPATFSHIIVIATLSMPAMILAESALSFLGLGLRPPLTSWGVLLKEAQNIQTLVLYPWLLLPGLFVAVSILAFNFLGDGLRDAADPYTV</sequence>
<reference evidence="7" key="1">
    <citation type="journal article" date="2015" name="PeerJ">
        <title>First genomic representation of candidate bacterial phylum KSB3 points to enhanced environmental sensing as a trigger of wastewater bulking.</title>
        <authorList>
            <person name="Sekiguchi Y."/>
            <person name="Ohashi A."/>
            <person name="Parks D.H."/>
            <person name="Yamauchi T."/>
            <person name="Tyson G.W."/>
            <person name="Hugenholtz P."/>
        </authorList>
    </citation>
    <scope>NUCLEOTIDE SEQUENCE [LARGE SCALE GENOMIC DNA]</scope>
</reference>
<dbReference type="EMBL" id="DF820478">
    <property type="protein sequence ID" value="GAK61363.1"/>
    <property type="molecule type" value="Genomic_DNA"/>
</dbReference>
<evidence type="ECO:0000256" key="2">
    <source>
        <dbReference type="ARBA" id="ARBA00022692"/>
    </source>
</evidence>
<accession>A0A081C9V8</accession>
<comment type="similarity">
    <text evidence="5">Belongs to the binding-protein-dependent transport system permease family.</text>
</comment>
<dbReference type="Pfam" id="PF12911">
    <property type="entry name" value="OppC_N"/>
    <property type="match status" value="1"/>
</dbReference>
<feature type="transmembrane region" description="Helical" evidence="5">
    <location>
        <begin position="312"/>
        <end position="337"/>
    </location>
</feature>
<evidence type="ECO:0000313" key="8">
    <source>
        <dbReference type="Proteomes" id="UP000030661"/>
    </source>
</evidence>
<keyword evidence="5" id="KW-0813">Transport</keyword>